<evidence type="ECO:0000313" key="2">
    <source>
        <dbReference type="EMBL" id="OFC62694.1"/>
    </source>
</evidence>
<dbReference type="OrthoDB" id="6636268at2"/>
<dbReference type="EMBL" id="MAYS01000203">
    <property type="protein sequence ID" value="OFC62694.1"/>
    <property type="molecule type" value="Genomic_DNA"/>
</dbReference>
<dbReference type="Proteomes" id="UP000243534">
    <property type="component" value="Unassembled WGS sequence"/>
</dbReference>
<dbReference type="NCBIfam" id="NF033883">
    <property type="entry name" value="conj_TraQ_IncI1"/>
    <property type="match status" value="1"/>
</dbReference>
<keyword evidence="1" id="KW-1133">Transmembrane helix</keyword>
<evidence type="ECO:0000256" key="1">
    <source>
        <dbReference type="SAM" id="Phobius"/>
    </source>
</evidence>
<evidence type="ECO:0000313" key="3">
    <source>
        <dbReference type="Proteomes" id="UP000243534"/>
    </source>
</evidence>
<organism evidence="2 3">
    <name type="scientific">Candidatus Erwinia dacicola</name>
    <dbReference type="NCBI Taxonomy" id="252393"/>
    <lineage>
        <taxon>Bacteria</taxon>
        <taxon>Pseudomonadati</taxon>
        <taxon>Pseudomonadota</taxon>
        <taxon>Gammaproteobacteria</taxon>
        <taxon>Enterobacterales</taxon>
        <taxon>Erwiniaceae</taxon>
        <taxon>Erwinia</taxon>
    </lineage>
</organism>
<feature type="transmembrane region" description="Helical" evidence="1">
    <location>
        <begin position="140"/>
        <end position="159"/>
    </location>
</feature>
<dbReference type="InterPro" id="IPR048039">
    <property type="entry name" value="TraQ-like"/>
</dbReference>
<name>A0A1E7Z1T5_9GAMM</name>
<dbReference type="RefSeq" id="WP_070134469.1">
    <property type="nucleotide sequence ID" value="NZ_MAYS01000203.1"/>
</dbReference>
<dbReference type="AlphaFoldDB" id="A0A1E7Z1T5"/>
<protein>
    <recommendedName>
        <fullName evidence="4">Conjugal transfer protein TraQ</fullName>
    </recommendedName>
</protein>
<comment type="caution">
    <text evidence="2">The sequence shown here is derived from an EMBL/GenBank/DDBJ whole genome shotgun (WGS) entry which is preliminary data.</text>
</comment>
<keyword evidence="1" id="KW-0812">Transmembrane</keyword>
<feature type="transmembrane region" description="Helical" evidence="1">
    <location>
        <begin position="20"/>
        <end position="40"/>
    </location>
</feature>
<gene>
    <name evidence="2" type="ORF">BBW68_08605</name>
</gene>
<feature type="transmembrane region" description="Helical" evidence="1">
    <location>
        <begin position="52"/>
        <end position="72"/>
    </location>
</feature>
<feature type="transmembrane region" description="Helical" evidence="1">
    <location>
        <begin position="107"/>
        <end position="128"/>
    </location>
</feature>
<reference evidence="2 3" key="1">
    <citation type="submission" date="2016-07" db="EMBL/GenBank/DDBJ databases">
        <authorList>
            <person name="Yuval B."/>
        </authorList>
    </citation>
    <scope>NUCLEOTIDE SEQUENCE [LARGE SCALE GENOMIC DNA]</scope>
    <source>
        <strain evidence="2 3">IL</strain>
    </source>
</reference>
<sequence length="174" mass="18301">MDLEKVLAALADGLKPMMYLIFAIAGLVGVVKVGEMLLQVKNQAKHGRSPNLTSAAVGIVFCVFIIALPNFINISGATLGYGSMTYGVTPVVSEGVWGMGAKSVNNIIALVRVLGVYFVYSGLVKIANSNLDGHTKISSVEMRGSGIVSVICGVLMVFLPEVLEGGQQTLGLIW</sequence>
<evidence type="ECO:0008006" key="4">
    <source>
        <dbReference type="Google" id="ProtNLM"/>
    </source>
</evidence>
<proteinExistence type="predicted"/>
<accession>A0A1E7Z1T5</accession>
<keyword evidence="1" id="KW-0472">Membrane</keyword>